<organism evidence="2 3">
    <name type="scientific">Phytophthora megakarya</name>
    <dbReference type="NCBI Taxonomy" id="4795"/>
    <lineage>
        <taxon>Eukaryota</taxon>
        <taxon>Sar</taxon>
        <taxon>Stramenopiles</taxon>
        <taxon>Oomycota</taxon>
        <taxon>Peronosporomycetes</taxon>
        <taxon>Peronosporales</taxon>
        <taxon>Peronosporaceae</taxon>
        <taxon>Phytophthora</taxon>
    </lineage>
</organism>
<comment type="caution">
    <text evidence="2">The sequence shown here is derived from an EMBL/GenBank/DDBJ whole genome shotgun (WGS) entry which is preliminary data.</text>
</comment>
<protein>
    <submittedName>
        <fullName evidence="2">Uncharacterized protein</fullName>
    </submittedName>
</protein>
<name>A0A225VX97_9STRA</name>
<evidence type="ECO:0000313" key="2">
    <source>
        <dbReference type="EMBL" id="OWZ09774.1"/>
    </source>
</evidence>
<sequence length="503" mass="58102">MRWRSTPAKIQHKLFSGSKPKVLTDFQLRPSIYTPNTTDTLDPTTVKQPSVTKAREGLTQPVFWDKLRADIQELMRSHMSYDEALAAARSDTEIHSHLDARHLISMFVGIIYWKSLDKTPWVKYVPCWCYKEAESKLAKALISGEIPTRWPNLRKDIQDDTVEIMAALYDSVTETMKGAMRPFPQAMMNKTPRRTTPPRQAKRGRDTTSDSSFKSKPKRASSPPKMRAKSGNGKKSQRKQTALARKSYGSLSDSEKWIVEVPGQGILSWRHHGVLMKFPPGTANAVTQAFGFPDYAPNLDKDEDVQALRERWDPVAFKELMDTKPWDIMFEDRSKFLILHVWDNLKVVARESLDAIVVFMSVHRRAIWWFGHWVFIDFETDDLYSKKLPECDKAKKEYKKLLDDRVNAGLEETILDEPGSWTIPAKCCHWILMHESHIKDDGTRYTLNEQMELLDDQEPARVQWNTCASDEDRIKHLPEDYPLKLLKGSQRSSQKNRVTMDFA</sequence>
<evidence type="ECO:0000256" key="1">
    <source>
        <dbReference type="SAM" id="MobiDB-lite"/>
    </source>
</evidence>
<dbReference type="Proteomes" id="UP000198211">
    <property type="component" value="Unassembled WGS sequence"/>
</dbReference>
<feature type="region of interest" description="Disordered" evidence="1">
    <location>
        <begin position="181"/>
        <end position="247"/>
    </location>
</feature>
<accession>A0A225VX97</accession>
<dbReference type="AlphaFoldDB" id="A0A225VX97"/>
<gene>
    <name evidence="2" type="ORF">PHMEG_00017476</name>
</gene>
<proteinExistence type="predicted"/>
<keyword evidence="3" id="KW-1185">Reference proteome</keyword>
<reference evidence="3" key="1">
    <citation type="submission" date="2017-03" db="EMBL/GenBank/DDBJ databases">
        <title>Phytopthora megakarya and P. palmivora, two closely related causual agents of cacao black pod achieved similar genome size and gene model numbers by different mechanisms.</title>
        <authorList>
            <person name="Ali S."/>
            <person name="Shao J."/>
            <person name="Larry D.J."/>
            <person name="Kronmiller B."/>
            <person name="Shen D."/>
            <person name="Strem M.D."/>
            <person name="Melnick R.L."/>
            <person name="Guiltinan M.J."/>
            <person name="Tyler B.M."/>
            <person name="Meinhardt L.W."/>
            <person name="Bailey B.A."/>
        </authorList>
    </citation>
    <scope>NUCLEOTIDE SEQUENCE [LARGE SCALE GENOMIC DNA]</scope>
    <source>
        <strain evidence="3">zdho120</strain>
    </source>
</reference>
<dbReference type="EMBL" id="NBNE01002670">
    <property type="protein sequence ID" value="OWZ09774.1"/>
    <property type="molecule type" value="Genomic_DNA"/>
</dbReference>
<evidence type="ECO:0000313" key="3">
    <source>
        <dbReference type="Proteomes" id="UP000198211"/>
    </source>
</evidence>